<feature type="region of interest" description="Disordered" evidence="6">
    <location>
        <begin position="475"/>
        <end position="494"/>
    </location>
</feature>
<organism evidence="9 10">
    <name type="scientific">Tetrapyrgos nigripes</name>
    <dbReference type="NCBI Taxonomy" id="182062"/>
    <lineage>
        <taxon>Eukaryota</taxon>
        <taxon>Fungi</taxon>
        <taxon>Dikarya</taxon>
        <taxon>Basidiomycota</taxon>
        <taxon>Agaricomycotina</taxon>
        <taxon>Agaricomycetes</taxon>
        <taxon>Agaricomycetidae</taxon>
        <taxon>Agaricales</taxon>
        <taxon>Marasmiineae</taxon>
        <taxon>Marasmiaceae</taxon>
        <taxon>Tetrapyrgos</taxon>
    </lineage>
</organism>
<dbReference type="EMBL" id="JAACJM010000038">
    <property type="protein sequence ID" value="KAF5362659.1"/>
    <property type="molecule type" value="Genomic_DNA"/>
</dbReference>
<feature type="compositionally biased region" description="Low complexity" evidence="6">
    <location>
        <begin position="715"/>
        <end position="727"/>
    </location>
</feature>
<feature type="compositionally biased region" description="Polar residues" evidence="6">
    <location>
        <begin position="934"/>
        <end position="943"/>
    </location>
</feature>
<dbReference type="PANTHER" id="PTHR12953:SF0">
    <property type="entry name" value="SUN DOMAIN-CONTAINING OSSIFICATION FACTOR"/>
    <property type="match status" value="1"/>
</dbReference>
<feature type="compositionally biased region" description="Basic and acidic residues" evidence="6">
    <location>
        <begin position="785"/>
        <end position="833"/>
    </location>
</feature>
<feature type="chain" id="PRO_5034687625" description="SUN domain-containing protein" evidence="7">
    <location>
        <begin position="17"/>
        <end position="1166"/>
    </location>
</feature>
<comment type="subcellular location">
    <subcellularLocation>
        <location evidence="1">Endomembrane system</location>
    </subcellularLocation>
</comment>
<dbReference type="GO" id="GO:0034975">
    <property type="term" value="P:protein folding in endoplasmic reticulum"/>
    <property type="evidence" value="ECO:0007669"/>
    <property type="project" value="TreeGrafter"/>
</dbReference>
<feature type="compositionally biased region" description="Acidic residues" evidence="6">
    <location>
        <begin position="1145"/>
        <end position="1166"/>
    </location>
</feature>
<dbReference type="InterPro" id="IPR012919">
    <property type="entry name" value="SUN_dom"/>
</dbReference>
<dbReference type="GO" id="GO:0016020">
    <property type="term" value="C:membrane"/>
    <property type="evidence" value="ECO:0007669"/>
    <property type="project" value="InterPro"/>
</dbReference>
<feature type="region of interest" description="Disordered" evidence="6">
    <location>
        <begin position="1003"/>
        <end position="1166"/>
    </location>
</feature>
<feature type="compositionally biased region" description="Low complexity" evidence="6">
    <location>
        <begin position="411"/>
        <end position="432"/>
    </location>
</feature>
<reference evidence="9 10" key="1">
    <citation type="journal article" date="2020" name="ISME J.">
        <title>Uncovering the hidden diversity of litter-decomposition mechanisms in mushroom-forming fungi.</title>
        <authorList>
            <person name="Floudas D."/>
            <person name="Bentzer J."/>
            <person name="Ahren D."/>
            <person name="Johansson T."/>
            <person name="Persson P."/>
            <person name="Tunlid A."/>
        </authorList>
    </citation>
    <scope>NUCLEOTIDE SEQUENCE [LARGE SCALE GENOMIC DNA]</scope>
    <source>
        <strain evidence="9 10">CBS 291.85</strain>
    </source>
</reference>
<evidence type="ECO:0000256" key="4">
    <source>
        <dbReference type="ARBA" id="ARBA00023136"/>
    </source>
</evidence>
<feature type="compositionally biased region" description="Polar residues" evidence="6">
    <location>
        <begin position="483"/>
        <end position="494"/>
    </location>
</feature>
<proteinExistence type="predicted"/>
<dbReference type="GO" id="GO:0005737">
    <property type="term" value="C:cytoplasm"/>
    <property type="evidence" value="ECO:0007669"/>
    <property type="project" value="TreeGrafter"/>
</dbReference>
<evidence type="ECO:0000256" key="5">
    <source>
        <dbReference type="SAM" id="Coils"/>
    </source>
</evidence>
<feature type="compositionally biased region" description="Low complexity" evidence="6">
    <location>
        <begin position="964"/>
        <end position="974"/>
    </location>
</feature>
<keyword evidence="2" id="KW-0812">Transmembrane</keyword>
<dbReference type="PANTHER" id="PTHR12953">
    <property type="entry name" value="MEMBRANE PROTEIN CH1 RELATED"/>
    <property type="match status" value="1"/>
</dbReference>
<gene>
    <name evidence="9" type="ORF">D9758_009574</name>
</gene>
<dbReference type="Pfam" id="PF07738">
    <property type="entry name" value="Sad1_UNC"/>
    <property type="match status" value="1"/>
</dbReference>
<evidence type="ECO:0000256" key="3">
    <source>
        <dbReference type="ARBA" id="ARBA00022989"/>
    </source>
</evidence>
<feature type="compositionally biased region" description="Basic and acidic residues" evidence="6">
    <location>
        <begin position="1035"/>
        <end position="1073"/>
    </location>
</feature>
<feature type="signal peptide" evidence="7">
    <location>
        <begin position="1"/>
        <end position="16"/>
    </location>
</feature>
<feature type="region of interest" description="Disordered" evidence="6">
    <location>
        <begin position="411"/>
        <end position="438"/>
    </location>
</feature>
<feature type="domain" description="SUN" evidence="8">
    <location>
        <begin position="120"/>
        <end position="293"/>
    </location>
</feature>
<evidence type="ECO:0000259" key="8">
    <source>
        <dbReference type="PROSITE" id="PS51469"/>
    </source>
</evidence>
<comment type="caution">
    <text evidence="9">The sequence shown here is derived from an EMBL/GenBank/DDBJ whole genome shotgun (WGS) entry which is preliminary data.</text>
</comment>
<dbReference type="Proteomes" id="UP000559256">
    <property type="component" value="Unassembled WGS sequence"/>
</dbReference>
<feature type="region of interest" description="Disordered" evidence="6">
    <location>
        <begin position="715"/>
        <end position="837"/>
    </location>
</feature>
<accession>A0A8H5GCT4</accession>
<keyword evidence="3" id="KW-1133">Transmembrane helix</keyword>
<feature type="region of interest" description="Disordered" evidence="6">
    <location>
        <begin position="908"/>
        <end position="982"/>
    </location>
</feature>
<feature type="region of interest" description="Disordered" evidence="6">
    <location>
        <begin position="84"/>
        <end position="117"/>
    </location>
</feature>
<keyword evidence="5" id="KW-0175">Coiled coil</keyword>
<feature type="compositionally biased region" description="Low complexity" evidence="6">
    <location>
        <begin position="1083"/>
        <end position="1102"/>
    </location>
</feature>
<evidence type="ECO:0000313" key="10">
    <source>
        <dbReference type="Proteomes" id="UP000559256"/>
    </source>
</evidence>
<dbReference type="AlphaFoldDB" id="A0A8H5GCT4"/>
<evidence type="ECO:0000256" key="2">
    <source>
        <dbReference type="ARBA" id="ARBA00022692"/>
    </source>
</evidence>
<evidence type="ECO:0000256" key="6">
    <source>
        <dbReference type="SAM" id="MobiDB-lite"/>
    </source>
</evidence>
<dbReference type="InterPro" id="IPR045120">
    <property type="entry name" value="Suco/Slp1-like"/>
</dbReference>
<evidence type="ECO:0000256" key="7">
    <source>
        <dbReference type="SAM" id="SignalP"/>
    </source>
</evidence>
<dbReference type="PROSITE" id="PS51469">
    <property type="entry name" value="SUN"/>
    <property type="match status" value="1"/>
</dbReference>
<keyword evidence="7" id="KW-0732">Signal</keyword>
<feature type="compositionally biased region" description="Low complexity" evidence="6">
    <location>
        <begin position="1124"/>
        <end position="1144"/>
    </location>
</feature>
<feature type="compositionally biased region" description="Polar residues" evidence="6">
    <location>
        <begin position="1103"/>
        <end position="1123"/>
    </location>
</feature>
<feature type="coiled-coil region" evidence="5">
    <location>
        <begin position="599"/>
        <end position="626"/>
    </location>
</feature>
<feature type="compositionally biased region" description="Basic and acidic residues" evidence="6">
    <location>
        <begin position="84"/>
        <end position="99"/>
    </location>
</feature>
<keyword evidence="4" id="KW-0472">Membrane</keyword>
<feature type="compositionally biased region" description="Basic residues" evidence="6">
    <location>
        <begin position="1017"/>
        <end position="1034"/>
    </location>
</feature>
<dbReference type="GO" id="GO:0012505">
    <property type="term" value="C:endomembrane system"/>
    <property type="evidence" value="ECO:0007669"/>
    <property type="project" value="UniProtKB-SubCell"/>
</dbReference>
<evidence type="ECO:0000256" key="1">
    <source>
        <dbReference type="ARBA" id="ARBA00004308"/>
    </source>
</evidence>
<keyword evidence="10" id="KW-1185">Reference proteome</keyword>
<sequence>MLLLLSLLLFSTFVFSYNHSFSIKPAPTTPQDQFYAISTHAPKKEEPPICCLVPLPPLPGEGNTIEGHAEEVLLSFEEWKEKEREKGVGGRKHVEKENNTAEEADTPSADEHLPEEPSENTVVLLPLESQERLSPHFQVPLTDRFNYASLDCSARVHTAHRSAKSPSNILSGKRDRYMLSPCVPNEQQFVVVELCDDIRIDTVQLANFEFFSGVFRDFTVSVAKTYVGEGEKKKNDWVVAGSYRAKNYRGVQSFHPPRSLTDFYRFLRIDFHSHYSNEYYCPISLLRVYGLTHLEEWKWEIWEAESRAKREQELPEVIVQRIEDEDMATDDALELFEDMSTPSHPPYIVGVTTTTLSSLSSATLSVVQPSGTPSLSVTPSTDPNSVIVSQSSISSSISSMLDMSTGPASISGSVTLSSSSSLHTSTSTSLQTGPSSAPTLAVSVTRPIESVSVSINSGSEGAGDPSDHSISASIASISSSSSQPHTGTDSSVAGITATNGAGNVDIAASAAHSSSSLSSSLSVTQVHGQPYFPPIAPVSGGGESIYRIIMNRLGALEGNHSLYTRYVEQQTTTIRGMLSRLSEDVGRLEGIRKSQSQAVWRIQREREKENKERKRLESEFLELVSRVEYLNDEITLEKRLGIAQICILLTVIVFMGLTRGSRGSEFDHHHSHGSVNLSRSALGAGRWKDGVYIKEGMRAWGRRHLRLSLSGLSAFSGRSSRSQSRSGGADGRQEDEKSILRSSSEGGAKHDQQLEEGNGEESMTLQNGERKANGKLQVQVKRERHNHDHEHGDGEGYADEREHGQWHRHGQGHEPEHGQHKFDFPTSPVDHEPILPSLPSSSYNLTLSHKSTIHSNDDWDHGDGHSTSHYPYSSTIRTEASTNDHDPDHRRVKTAGLYSYSSYWGADTMRSRSRSHSRSRTPSLKSRAVGTGVKASTSTSGTGMKTPRTPTRRPRPQLRRSNSESHGSSTNSPSIGFDPSPSMRAALSTGLAGLGVLGLTPSVSWGGGGSGGQVPRSAKRWARSAHLHEVKRRRDRDGDQQKGSEKDNKRDEGEYNKENADLDAQKGKEKESDNLVDEEDVFSSPSATGSQTTTTLAATSLSRKISQVSLIVPSPSKSSTAGKSQRSPLSSRLSPGSSRSQDSAGDGEDDTDAWATETDIEAEDDR</sequence>
<protein>
    <recommendedName>
        <fullName evidence="8">SUN domain-containing protein</fullName>
    </recommendedName>
</protein>
<name>A0A8H5GCT4_9AGAR</name>
<dbReference type="OrthoDB" id="266334at2759"/>
<evidence type="ECO:0000313" key="9">
    <source>
        <dbReference type="EMBL" id="KAF5362659.1"/>
    </source>
</evidence>